<accession>A0A1Y6CFX5</accession>
<name>A0A1Y6CFX5_9NEIS</name>
<protein>
    <recommendedName>
        <fullName evidence="3">GTP-binding protein</fullName>
    </recommendedName>
</protein>
<dbReference type="EMBL" id="FXAG01000027">
    <property type="protein sequence ID" value="SMF51337.1"/>
    <property type="molecule type" value="Genomic_DNA"/>
</dbReference>
<sequence>MHIDHHPLAAEFPGEQDKIHQLKQDSARFTRLFIDYEQADKAVVRIENELEAASDVELERLKKTRLALKDELYRLIRGGVS</sequence>
<proteinExistence type="predicted"/>
<dbReference type="InterPro" id="IPR038444">
    <property type="entry name" value="DUF465_sf"/>
</dbReference>
<gene>
    <name evidence="1" type="ORF">SAMN02745746_03681</name>
</gene>
<reference evidence="2" key="1">
    <citation type="submission" date="2017-04" db="EMBL/GenBank/DDBJ databases">
        <authorList>
            <person name="Varghese N."/>
            <person name="Submissions S."/>
        </authorList>
    </citation>
    <scope>NUCLEOTIDE SEQUENCE [LARGE SCALE GENOMIC DNA]</scope>
    <source>
        <strain evidence="2">DSM 22618</strain>
    </source>
</reference>
<organism evidence="1 2">
    <name type="scientific">Pseudogulbenkiania subflava DSM 22618</name>
    <dbReference type="NCBI Taxonomy" id="1123014"/>
    <lineage>
        <taxon>Bacteria</taxon>
        <taxon>Pseudomonadati</taxon>
        <taxon>Pseudomonadota</taxon>
        <taxon>Betaproteobacteria</taxon>
        <taxon>Neisseriales</taxon>
        <taxon>Chromobacteriaceae</taxon>
        <taxon>Pseudogulbenkiania</taxon>
    </lineage>
</organism>
<dbReference type="RefSeq" id="WP_085277687.1">
    <property type="nucleotide sequence ID" value="NZ_FXAG01000027.1"/>
</dbReference>
<evidence type="ECO:0000313" key="1">
    <source>
        <dbReference type="EMBL" id="SMF51337.1"/>
    </source>
</evidence>
<dbReference type="AlphaFoldDB" id="A0A1Y6CFX5"/>
<dbReference type="STRING" id="1123014.SAMN02745746_03681"/>
<keyword evidence="2" id="KW-1185">Reference proteome</keyword>
<evidence type="ECO:0000313" key="2">
    <source>
        <dbReference type="Proteomes" id="UP000192920"/>
    </source>
</evidence>
<dbReference type="InterPro" id="IPR007420">
    <property type="entry name" value="DUF465"/>
</dbReference>
<dbReference type="Pfam" id="PF04325">
    <property type="entry name" value="DUF465"/>
    <property type="match status" value="1"/>
</dbReference>
<dbReference type="Proteomes" id="UP000192920">
    <property type="component" value="Unassembled WGS sequence"/>
</dbReference>
<evidence type="ECO:0008006" key="3">
    <source>
        <dbReference type="Google" id="ProtNLM"/>
    </source>
</evidence>
<dbReference type="Gene3D" id="6.10.280.50">
    <property type="match status" value="1"/>
</dbReference>